<gene>
    <name evidence="1" type="ORF">SCHCODRAFT_232366</name>
</gene>
<organism evidence="2">
    <name type="scientific">Schizophyllum commune (strain H4-8 / FGSC 9210)</name>
    <name type="common">Split gill fungus</name>
    <dbReference type="NCBI Taxonomy" id="578458"/>
    <lineage>
        <taxon>Eukaryota</taxon>
        <taxon>Fungi</taxon>
        <taxon>Dikarya</taxon>
        <taxon>Basidiomycota</taxon>
        <taxon>Agaricomycotina</taxon>
        <taxon>Agaricomycetes</taxon>
        <taxon>Agaricomycetidae</taxon>
        <taxon>Agaricales</taxon>
        <taxon>Schizophyllaceae</taxon>
        <taxon>Schizophyllum</taxon>
    </lineage>
</organism>
<reference evidence="1 2" key="1">
    <citation type="journal article" date="2010" name="Nat. Biotechnol.">
        <title>Genome sequence of the model mushroom Schizophyllum commune.</title>
        <authorList>
            <person name="Ohm R.A."/>
            <person name="de Jong J.F."/>
            <person name="Lugones L.G."/>
            <person name="Aerts A."/>
            <person name="Kothe E."/>
            <person name="Stajich J.E."/>
            <person name="de Vries R.P."/>
            <person name="Record E."/>
            <person name="Levasseur A."/>
            <person name="Baker S.E."/>
            <person name="Bartholomew K.A."/>
            <person name="Coutinho P.M."/>
            <person name="Erdmann S."/>
            <person name="Fowler T.J."/>
            <person name="Gathman A.C."/>
            <person name="Lombard V."/>
            <person name="Henrissat B."/>
            <person name="Knabe N."/>
            <person name="Kuees U."/>
            <person name="Lilly W.W."/>
            <person name="Lindquist E."/>
            <person name="Lucas S."/>
            <person name="Magnuson J.K."/>
            <person name="Piumi F."/>
            <person name="Raudaskoski M."/>
            <person name="Salamov A."/>
            <person name="Schmutz J."/>
            <person name="Schwarze F.W.M.R."/>
            <person name="vanKuyk P.A."/>
            <person name="Horton J.S."/>
            <person name="Grigoriev I.V."/>
            <person name="Woesten H.A.B."/>
        </authorList>
    </citation>
    <scope>NUCLEOTIDE SEQUENCE [LARGE SCALE GENOMIC DNA]</scope>
    <source>
        <strain evidence="2">H4-8 / FGSC 9210</strain>
    </source>
</reference>
<accession>D8PVV8</accession>
<keyword evidence="2" id="KW-1185">Reference proteome</keyword>
<dbReference type="Proteomes" id="UP000007431">
    <property type="component" value="Unassembled WGS sequence"/>
</dbReference>
<evidence type="ECO:0000313" key="1">
    <source>
        <dbReference type="EMBL" id="EFJ00105.1"/>
    </source>
</evidence>
<dbReference type="SUPFAM" id="SSF52047">
    <property type="entry name" value="RNI-like"/>
    <property type="match status" value="1"/>
</dbReference>
<protein>
    <recommendedName>
        <fullName evidence="3">F-box domain-containing protein</fullName>
    </recommendedName>
</protein>
<dbReference type="InParanoid" id="D8PVV8"/>
<dbReference type="OrthoDB" id="3270987at2759"/>
<dbReference type="GeneID" id="9595607"/>
<evidence type="ECO:0000313" key="2">
    <source>
        <dbReference type="Proteomes" id="UP000007431"/>
    </source>
</evidence>
<dbReference type="VEuPathDB" id="FungiDB:SCHCODRAFT_02695445"/>
<proteinExistence type="predicted"/>
<dbReference type="InterPro" id="IPR032675">
    <property type="entry name" value="LRR_dom_sf"/>
</dbReference>
<dbReference type="AlphaFoldDB" id="D8PVV8"/>
<name>D8PVV8_SCHCM</name>
<dbReference type="Gene3D" id="3.80.10.10">
    <property type="entry name" value="Ribonuclease Inhibitor"/>
    <property type="match status" value="1"/>
</dbReference>
<dbReference type="HOGENOM" id="CLU_018544_13_0_1"/>
<dbReference type="EMBL" id="GL377303">
    <property type="protein sequence ID" value="EFJ00105.1"/>
    <property type="molecule type" value="Genomic_DNA"/>
</dbReference>
<evidence type="ECO:0008006" key="3">
    <source>
        <dbReference type="Google" id="ProtNLM"/>
    </source>
</evidence>
<dbReference type="KEGG" id="scm:SCHCO_02695445"/>
<sequence>MFSHRGLSPDQIMEDLFRQVSDHAPIEHLRSGVQPNAQTIAVLEDIKDELEELHDRALATYRGRDASRRIKNALYLCHAALAPIRRLPRELLIVIFEMALPQRWEFAAASLVPEFVNVCHVWREVAIGYPHLWTAFTVHQGTHEDALANRLGWTAGQPLSVCILDWYFYNDKSGRIHPDKNPGSWSEETLRLIFAESYRWRKLDIDLQCIMNALDPYWPETFPMLTDLNLQVNNNLAEAVEFFGEIAPNVTKLESCCEELNPNNPIKIPAAWKLTYLELHPVASAEQYLADLMQTIAQCADTLEYLEVYTHDVGDVVGTYHTITFPKLRKLKLWLDACHLCRYVVAPQIESIILKRDNYGMSGVNKPELTSLHELLRRSAGSDGACSLKHLDLLNLYPVKPQVVLDCLNLVPQLTSLSIRDTSGYCETEYQKEGHKLIISPEFLQAMTRSWDTSDSRNRLLPKLSTLRLIYGYKTEEMQLPALGMLMSRKTIFDSNNTVPLVDCKVTYERDEWYGTRGHSIRAPLQDKVCQFGHLLGWSKEMNRSFLKSKEWIAEVTGKSTSRLFTDSDVQSLDLGEMLDDEIQEAVAEFGFFVKLKVIWQSPVQKIVASEFMVGNV</sequence>